<sequence length="140" mass="15377">MTGRSFGPHPPCWCMGATGVPSSPRGGRLFTAPATRGGIVKGSVQECKDARLARTIRAGAWERRASLHHYVRERYARCLSCAEALIRRERERGQHIEDSFTSRHTVIVNSFFNPLMAHGAVLAVCFVARGLPVQCSLSPT</sequence>
<gene>
    <name evidence="1" type="ORF">E2C01_101221</name>
</gene>
<keyword evidence="2" id="KW-1185">Reference proteome</keyword>
<proteinExistence type="predicted"/>
<protein>
    <submittedName>
        <fullName evidence="1">Uncharacterized protein</fullName>
    </submittedName>
</protein>
<dbReference type="AlphaFoldDB" id="A0A5B7KLE5"/>
<dbReference type="Proteomes" id="UP000324222">
    <property type="component" value="Unassembled WGS sequence"/>
</dbReference>
<comment type="caution">
    <text evidence="1">The sequence shown here is derived from an EMBL/GenBank/DDBJ whole genome shotgun (WGS) entry which is preliminary data.</text>
</comment>
<name>A0A5B7KLE5_PORTR</name>
<dbReference type="EMBL" id="VSRR010146188">
    <property type="protein sequence ID" value="MPD05475.1"/>
    <property type="molecule type" value="Genomic_DNA"/>
</dbReference>
<organism evidence="1 2">
    <name type="scientific">Portunus trituberculatus</name>
    <name type="common">Swimming crab</name>
    <name type="synonym">Neptunus trituberculatus</name>
    <dbReference type="NCBI Taxonomy" id="210409"/>
    <lineage>
        <taxon>Eukaryota</taxon>
        <taxon>Metazoa</taxon>
        <taxon>Ecdysozoa</taxon>
        <taxon>Arthropoda</taxon>
        <taxon>Crustacea</taxon>
        <taxon>Multicrustacea</taxon>
        <taxon>Malacostraca</taxon>
        <taxon>Eumalacostraca</taxon>
        <taxon>Eucarida</taxon>
        <taxon>Decapoda</taxon>
        <taxon>Pleocyemata</taxon>
        <taxon>Brachyura</taxon>
        <taxon>Eubrachyura</taxon>
        <taxon>Portunoidea</taxon>
        <taxon>Portunidae</taxon>
        <taxon>Portuninae</taxon>
        <taxon>Portunus</taxon>
    </lineage>
</organism>
<evidence type="ECO:0000313" key="2">
    <source>
        <dbReference type="Proteomes" id="UP000324222"/>
    </source>
</evidence>
<accession>A0A5B7KLE5</accession>
<evidence type="ECO:0000313" key="1">
    <source>
        <dbReference type="EMBL" id="MPD05475.1"/>
    </source>
</evidence>
<reference evidence="1 2" key="1">
    <citation type="submission" date="2019-05" db="EMBL/GenBank/DDBJ databases">
        <title>Another draft genome of Portunus trituberculatus and its Hox gene families provides insights of decapod evolution.</title>
        <authorList>
            <person name="Jeong J.-H."/>
            <person name="Song I."/>
            <person name="Kim S."/>
            <person name="Choi T."/>
            <person name="Kim D."/>
            <person name="Ryu S."/>
            <person name="Kim W."/>
        </authorList>
    </citation>
    <scope>NUCLEOTIDE SEQUENCE [LARGE SCALE GENOMIC DNA]</scope>
    <source>
        <tissue evidence="1">Muscle</tissue>
    </source>
</reference>